<dbReference type="EMBL" id="JAPEQV010000002">
    <property type="protein sequence ID" value="MDF2311568.1"/>
    <property type="molecule type" value="Genomic_DNA"/>
</dbReference>
<evidence type="ECO:0000256" key="1">
    <source>
        <dbReference type="SAM" id="Phobius"/>
    </source>
</evidence>
<evidence type="ECO:0000313" key="3">
    <source>
        <dbReference type="Proteomes" id="UP001151834"/>
    </source>
</evidence>
<reference evidence="2" key="1">
    <citation type="submission" date="2022-11" db="EMBL/GenBank/DDBJ databases">
        <authorList>
            <person name="Wang Z."/>
        </authorList>
    </citation>
    <scope>NUCLEOTIDE SEQUENCE</scope>
    <source>
        <strain evidence="2">P2000</strain>
    </source>
</reference>
<protein>
    <submittedName>
        <fullName evidence="2">Uncharacterized protein</fullName>
    </submittedName>
</protein>
<keyword evidence="1" id="KW-0472">Membrane</keyword>
<dbReference type="RefSeq" id="WP_050339469.1">
    <property type="nucleotide sequence ID" value="NZ_BJZC01000029.1"/>
</dbReference>
<dbReference type="AlphaFoldDB" id="A0A8B4YF67"/>
<proteinExistence type="predicted"/>
<comment type="caution">
    <text evidence="2">The sequence shown here is derived from an EMBL/GenBank/DDBJ whole genome shotgun (WGS) entry which is preliminary data.</text>
</comment>
<feature type="transmembrane region" description="Helical" evidence="1">
    <location>
        <begin position="32"/>
        <end position="51"/>
    </location>
</feature>
<dbReference type="GeneID" id="49394653"/>
<reference evidence="2" key="2">
    <citation type="journal article" date="2023" name="Front Nutr">
        <title>Lactiplantibacillus pentosus P2020 protects the hyperuricemia and renal inflammation in mice.</title>
        <authorList>
            <person name="Wang Z."/>
            <person name="Song L."/>
            <person name="Li X."/>
            <person name="Xiao Y."/>
            <person name="Huang Y."/>
            <person name="Zhang Y."/>
            <person name="Li J."/>
            <person name="Li M."/>
            <person name="Ren Z."/>
        </authorList>
    </citation>
    <scope>NUCLEOTIDE SEQUENCE</scope>
    <source>
        <strain evidence="2">P2000</strain>
    </source>
</reference>
<keyword evidence="1" id="KW-0812">Transmembrane</keyword>
<accession>A0A8B4YF67</accession>
<organism evidence="2 3">
    <name type="scientific">Lactiplantibacillus pentosus</name>
    <name type="common">Lactobacillus pentosus</name>
    <dbReference type="NCBI Taxonomy" id="1589"/>
    <lineage>
        <taxon>Bacteria</taxon>
        <taxon>Bacillati</taxon>
        <taxon>Bacillota</taxon>
        <taxon>Bacilli</taxon>
        <taxon>Lactobacillales</taxon>
        <taxon>Lactobacillaceae</taxon>
        <taxon>Lactiplantibacillus</taxon>
    </lineage>
</organism>
<gene>
    <name evidence="2" type="ORF">OOJ94_01895</name>
</gene>
<keyword evidence="1" id="KW-1133">Transmembrane helix</keyword>
<dbReference type="Proteomes" id="UP001151834">
    <property type="component" value="Unassembled WGS sequence"/>
</dbReference>
<evidence type="ECO:0000313" key="2">
    <source>
        <dbReference type="EMBL" id="MDF2311568.1"/>
    </source>
</evidence>
<sequence length="73" mass="8222">MRRWFVSLTLGMLVGAISTLICLIMVHWLGTWLWVGVVGGLGLLVSCDIGLEHLKQRYQVTSAHAIFRLLNWA</sequence>
<feature type="transmembrane region" description="Helical" evidence="1">
    <location>
        <begin position="5"/>
        <end position="26"/>
    </location>
</feature>
<name>A0A8B4YF67_LACPE</name>